<dbReference type="PANTHER" id="PTHR43069">
    <property type="entry name" value="FUMARYLACETOACETASE"/>
    <property type="match status" value="1"/>
</dbReference>
<evidence type="ECO:0000256" key="4">
    <source>
        <dbReference type="PIRSR" id="PIRSR605959-2"/>
    </source>
</evidence>
<proteinExistence type="inferred from homology"/>
<dbReference type="SUPFAM" id="SSF56529">
    <property type="entry name" value="FAH"/>
    <property type="match status" value="1"/>
</dbReference>
<dbReference type="GO" id="GO:0004334">
    <property type="term" value="F:fumarylacetoacetase activity"/>
    <property type="evidence" value="ECO:0007669"/>
    <property type="project" value="UniProtKB-UniRule"/>
</dbReference>
<gene>
    <name evidence="7" type="ORF">TELCIR_16992</name>
</gene>
<dbReference type="GO" id="GO:1902000">
    <property type="term" value="P:homogentisate catabolic process"/>
    <property type="evidence" value="ECO:0007669"/>
    <property type="project" value="TreeGrafter"/>
</dbReference>
<keyword evidence="5" id="KW-0479">Metal-binding</keyword>
<sequence>DPAPLSYLKHSDPFTLDINLEVTIKPDGGADHSVCKTNFKHLYWTLKQQLAHHTVNGCNVRPGDLMGSGTVSGPEEGAYGSMLELSWRGAKTVAVGGQTRKFLQDGDEQALNLGHMPLKAMFLHASITEFIAVFGTPYSVTGRIG</sequence>
<keyword evidence="8" id="KW-1185">Reference proteome</keyword>
<name>A0A2G9TU25_TELCI</name>
<evidence type="ECO:0000256" key="2">
    <source>
        <dbReference type="ARBA" id="ARBA00010211"/>
    </source>
</evidence>
<keyword evidence="5" id="KW-0828">Tyrosine catabolism</keyword>
<keyword evidence="5" id="KW-0378">Hydrolase</keyword>
<feature type="domain" description="Fumarylacetoacetase-like C-terminal" evidence="6">
    <location>
        <begin position="31"/>
        <end position="110"/>
    </location>
</feature>
<dbReference type="InterPro" id="IPR011234">
    <property type="entry name" value="Fumarylacetoacetase-like_C"/>
</dbReference>
<keyword evidence="5" id="KW-0106">Calcium</keyword>
<dbReference type="Gene3D" id="3.90.850.10">
    <property type="entry name" value="Fumarylacetoacetase-like, C-terminal domain"/>
    <property type="match status" value="1"/>
</dbReference>
<evidence type="ECO:0000313" key="7">
    <source>
        <dbReference type="EMBL" id="PIO61484.1"/>
    </source>
</evidence>
<dbReference type="EC" id="3.7.1.2" evidence="5"/>
<dbReference type="InterPro" id="IPR005959">
    <property type="entry name" value="Fumarylacetoacetase"/>
</dbReference>
<evidence type="ECO:0000256" key="5">
    <source>
        <dbReference type="RuleBase" id="RU366008"/>
    </source>
</evidence>
<evidence type="ECO:0000259" key="6">
    <source>
        <dbReference type="Pfam" id="PF01557"/>
    </source>
</evidence>
<dbReference type="GO" id="GO:0006559">
    <property type="term" value="P:L-phenylalanine catabolic process"/>
    <property type="evidence" value="ECO:0007669"/>
    <property type="project" value="UniProtKB-UniRule"/>
</dbReference>
<dbReference type="Proteomes" id="UP000230423">
    <property type="component" value="Unassembled WGS sequence"/>
</dbReference>
<comment type="catalytic activity">
    <reaction evidence="1 5">
        <text>4-fumarylacetoacetate + H2O = acetoacetate + fumarate + H(+)</text>
        <dbReference type="Rhea" id="RHEA:10244"/>
        <dbReference type="ChEBI" id="CHEBI:13705"/>
        <dbReference type="ChEBI" id="CHEBI:15377"/>
        <dbReference type="ChEBI" id="CHEBI:15378"/>
        <dbReference type="ChEBI" id="CHEBI:18034"/>
        <dbReference type="ChEBI" id="CHEBI:29806"/>
        <dbReference type="EC" id="3.7.1.2"/>
    </reaction>
</comment>
<dbReference type="PANTHER" id="PTHR43069:SF2">
    <property type="entry name" value="FUMARYLACETOACETASE"/>
    <property type="match status" value="1"/>
</dbReference>
<keyword evidence="5" id="KW-0460">Magnesium</keyword>
<organism evidence="7 8">
    <name type="scientific">Teladorsagia circumcincta</name>
    <name type="common">Brown stomach worm</name>
    <name type="synonym">Ostertagia circumcincta</name>
    <dbReference type="NCBI Taxonomy" id="45464"/>
    <lineage>
        <taxon>Eukaryota</taxon>
        <taxon>Metazoa</taxon>
        <taxon>Ecdysozoa</taxon>
        <taxon>Nematoda</taxon>
        <taxon>Chromadorea</taxon>
        <taxon>Rhabditida</taxon>
        <taxon>Rhabditina</taxon>
        <taxon>Rhabditomorpha</taxon>
        <taxon>Strongyloidea</taxon>
        <taxon>Trichostrongylidae</taxon>
        <taxon>Teladorsagia</taxon>
    </lineage>
</organism>
<evidence type="ECO:0000256" key="1">
    <source>
        <dbReference type="ARBA" id="ARBA00000353"/>
    </source>
</evidence>
<dbReference type="GO" id="GO:0046872">
    <property type="term" value="F:metal ion binding"/>
    <property type="evidence" value="ECO:0007669"/>
    <property type="project" value="UniProtKB-UniRule"/>
</dbReference>
<dbReference type="Pfam" id="PF01557">
    <property type="entry name" value="FAA_hydrolase"/>
    <property type="match status" value="1"/>
</dbReference>
<comment type="pathway">
    <text evidence="5">Amino-acid degradation; L-phenylalanine degradation; acetoacetate and fumarate from L-phenylalanine: step 6/6.</text>
</comment>
<comment type="cofactor">
    <cofactor evidence="5">
        <name>Mg(2+)</name>
        <dbReference type="ChEBI" id="CHEBI:18420"/>
    </cofactor>
    <cofactor evidence="5">
        <name>Ca(2+)</name>
        <dbReference type="ChEBI" id="CHEBI:29108"/>
    </cofactor>
</comment>
<accession>A0A2G9TU25</accession>
<evidence type="ECO:0000256" key="3">
    <source>
        <dbReference type="ARBA" id="ARBA00014741"/>
    </source>
</evidence>
<dbReference type="InterPro" id="IPR036663">
    <property type="entry name" value="Fumarylacetoacetase_C_sf"/>
</dbReference>
<keyword evidence="5" id="KW-0585">Phenylalanine catabolism</keyword>
<reference evidence="7 8" key="1">
    <citation type="submission" date="2015-09" db="EMBL/GenBank/DDBJ databases">
        <title>Draft genome of the parasitic nematode Teladorsagia circumcincta isolate WARC Sus (inbred).</title>
        <authorList>
            <person name="Mitreva M."/>
        </authorList>
    </citation>
    <scope>NUCLEOTIDE SEQUENCE [LARGE SCALE GENOMIC DNA]</scope>
    <source>
        <strain evidence="7 8">S</strain>
    </source>
</reference>
<dbReference type="AlphaFoldDB" id="A0A2G9TU25"/>
<dbReference type="GO" id="GO:0006572">
    <property type="term" value="P:L-tyrosine catabolic process"/>
    <property type="evidence" value="ECO:0007669"/>
    <property type="project" value="UniProtKB-UniRule"/>
</dbReference>
<dbReference type="OrthoDB" id="9971669at2759"/>
<evidence type="ECO:0000313" key="8">
    <source>
        <dbReference type="Proteomes" id="UP000230423"/>
    </source>
</evidence>
<protein>
    <recommendedName>
        <fullName evidence="3 5">Fumarylacetoacetase</fullName>
        <ecNumber evidence="5">3.7.1.2</ecNumber>
    </recommendedName>
    <alternativeName>
        <fullName evidence="5">Fumarylacetoacetate hydrolase</fullName>
    </alternativeName>
</protein>
<dbReference type="UniPathway" id="UPA00139">
    <property type="reaction ID" value="UER00341"/>
</dbReference>
<dbReference type="EMBL" id="KZ353513">
    <property type="protein sequence ID" value="PIO61484.1"/>
    <property type="molecule type" value="Genomic_DNA"/>
</dbReference>
<comment type="similarity">
    <text evidence="2 5">Belongs to the FAH family.</text>
</comment>
<feature type="non-terminal residue" evidence="7">
    <location>
        <position position="1"/>
    </location>
</feature>
<feature type="binding site" evidence="4">
    <location>
        <position position="70"/>
    </location>
    <ligand>
        <name>substrate</name>
    </ligand>
</feature>